<reference evidence="1" key="1">
    <citation type="submission" date="2019-09" db="EMBL/GenBank/DDBJ databases">
        <authorList>
            <person name="Rodrigo-Torres L."/>
            <person name="Arahal R. D."/>
            <person name="Lucena T."/>
        </authorList>
    </citation>
    <scope>NUCLEOTIDE SEQUENCE</scope>
    <source>
        <strain evidence="1">ISS653</strain>
    </source>
</reference>
<accession>A0AC61YBS9</accession>
<dbReference type="Proteomes" id="UP000356253">
    <property type="component" value="Unassembled WGS sequence"/>
</dbReference>
<protein>
    <submittedName>
        <fullName evidence="1">Uncharacterized protein</fullName>
    </submittedName>
</protein>
<proteinExistence type="predicted"/>
<sequence length="157" mass="18963">MWKVITLIVLIFMSLFIFFYRPIHSIFYVILILSLATIIIIIEEEIRSLIGLNQLIKSNKQLLKNGFFIDYSTFSIRKNFDENRIMRVRNYSTFNKQLLMEKFIPLDKKVIIERFSKRGTFEIDKKKKGIWVGQKINHKTIKEDELLNFMEHFKYDD</sequence>
<organism evidence="1 2">
    <name type="scientific">Mesonia oceanica</name>
    <dbReference type="NCBI Taxonomy" id="2687242"/>
    <lineage>
        <taxon>Bacteria</taxon>
        <taxon>Pseudomonadati</taxon>
        <taxon>Bacteroidota</taxon>
        <taxon>Flavobacteriia</taxon>
        <taxon>Flavobacteriales</taxon>
        <taxon>Flavobacteriaceae</taxon>
        <taxon>Mesonia</taxon>
    </lineage>
</organism>
<gene>
    <name evidence="1" type="ORF">FVB9532_03247</name>
</gene>
<keyword evidence="2" id="KW-1185">Reference proteome</keyword>
<evidence type="ECO:0000313" key="2">
    <source>
        <dbReference type="Proteomes" id="UP000356253"/>
    </source>
</evidence>
<name>A0AC61YBS9_9FLAO</name>
<comment type="caution">
    <text evidence="1">The sequence shown here is derived from an EMBL/GenBank/DDBJ whole genome shotgun (WGS) entry which is preliminary data.</text>
</comment>
<evidence type="ECO:0000313" key="1">
    <source>
        <dbReference type="EMBL" id="VVV01952.1"/>
    </source>
</evidence>
<dbReference type="EMBL" id="CABVMM010000014">
    <property type="protein sequence ID" value="VVV01952.1"/>
    <property type="molecule type" value="Genomic_DNA"/>
</dbReference>